<dbReference type="EMBL" id="BAER01000038">
    <property type="protein sequence ID" value="GAC32453.1"/>
    <property type="molecule type" value="Genomic_DNA"/>
</dbReference>
<dbReference type="STRING" id="1129793.GPLA_1539"/>
<proteinExistence type="predicted"/>
<reference evidence="2" key="1">
    <citation type="journal article" date="2014" name="Environ. Microbiol.">
        <title>Comparative genomics of the marine bacterial genus Glaciecola reveals the high degree of genomic diversity and genomic characteristic for cold adaptation.</title>
        <authorList>
            <person name="Qin Q.L."/>
            <person name="Xie B.B."/>
            <person name="Yu Y."/>
            <person name="Shu Y.L."/>
            <person name="Rong J.C."/>
            <person name="Zhang Y.J."/>
            <person name="Zhao D.L."/>
            <person name="Chen X.L."/>
            <person name="Zhang X.Y."/>
            <person name="Chen B."/>
            <person name="Zhou B.C."/>
            <person name="Zhang Y.Z."/>
        </authorList>
    </citation>
    <scope>NUCLEOTIDE SEQUENCE [LARGE SCALE GENOMIC DNA]</scope>
    <source>
        <strain evidence="2">LMG 21857</strain>
    </source>
</reference>
<evidence type="ECO:0000313" key="2">
    <source>
        <dbReference type="Proteomes" id="UP000006322"/>
    </source>
</evidence>
<dbReference type="AlphaFoldDB" id="K6ZUH3"/>
<gene>
    <name evidence="1" type="ORF">GPLA_1539</name>
</gene>
<dbReference type="Proteomes" id="UP000006322">
    <property type="component" value="Unassembled WGS sequence"/>
</dbReference>
<protein>
    <submittedName>
        <fullName evidence="1">Uncharacterized protein</fullName>
    </submittedName>
</protein>
<accession>K6ZUH3</accession>
<keyword evidence="2" id="KW-1185">Reference proteome</keyword>
<evidence type="ECO:0000313" key="1">
    <source>
        <dbReference type="EMBL" id="GAC32453.1"/>
    </source>
</evidence>
<sequence length="50" mass="6091">MYYYACGYYTCSDPTNNIGTLNTRLYWRYLADYIYPLSNYTQMRLQIILI</sequence>
<name>K6ZUH3_9ALTE</name>
<organism evidence="1 2">
    <name type="scientific">Paraglaciecola polaris LMG 21857</name>
    <dbReference type="NCBI Taxonomy" id="1129793"/>
    <lineage>
        <taxon>Bacteria</taxon>
        <taxon>Pseudomonadati</taxon>
        <taxon>Pseudomonadota</taxon>
        <taxon>Gammaproteobacteria</taxon>
        <taxon>Alteromonadales</taxon>
        <taxon>Alteromonadaceae</taxon>
        <taxon>Paraglaciecola</taxon>
    </lineage>
</organism>
<comment type="caution">
    <text evidence="1">The sequence shown here is derived from an EMBL/GenBank/DDBJ whole genome shotgun (WGS) entry which is preliminary data.</text>
</comment>